<gene>
    <name evidence="2" type="ORF">Tci_034733</name>
</gene>
<sequence>MLIAKPPSGVSVVDLVAIVVSHVLGSPIPLPIASLFLCLKYSKTKLNNIQKVPSRNRVMDTVGCGNGFLGKEVHPEDAKKASSCRAWPFYKGEIVAWRSHEVEKLKYGRIPEDVRPAEQALRGVKVETSPGKTKTIKSSLVYSFSYSKD</sequence>
<dbReference type="PANTHER" id="PTHR15600:SF42">
    <property type="entry name" value="SACSIN"/>
    <property type="match status" value="1"/>
</dbReference>
<dbReference type="AlphaFoldDB" id="A0A6L2LRL4"/>
<comment type="caution">
    <text evidence="2">The sequence shown here is derived from an EMBL/GenBank/DDBJ whole genome shotgun (WGS) entry which is preliminary data.</text>
</comment>
<reference evidence="2" key="1">
    <citation type="journal article" date="2019" name="Sci. Rep.">
        <title>Draft genome of Tanacetum cinerariifolium, the natural source of mosquito coil.</title>
        <authorList>
            <person name="Yamashiro T."/>
            <person name="Shiraishi A."/>
            <person name="Satake H."/>
            <person name="Nakayama K."/>
        </authorList>
    </citation>
    <scope>NUCLEOTIDE SEQUENCE</scope>
</reference>
<evidence type="ECO:0000256" key="1">
    <source>
        <dbReference type="SAM" id="Phobius"/>
    </source>
</evidence>
<evidence type="ECO:0000313" key="2">
    <source>
        <dbReference type="EMBL" id="GEU62755.1"/>
    </source>
</evidence>
<name>A0A6L2LRL4_TANCI</name>
<proteinExistence type="predicted"/>
<accession>A0A6L2LRL4</accession>
<protein>
    <submittedName>
        <fullName evidence="2">Uncharacterized protein</fullName>
    </submittedName>
</protein>
<dbReference type="EMBL" id="BKCJ010004727">
    <property type="protein sequence ID" value="GEU62755.1"/>
    <property type="molecule type" value="Genomic_DNA"/>
</dbReference>
<feature type="transmembrane region" description="Helical" evidence="1">
    <location>
        <begin position="15"/>
        <end position="39"/>
    </location>
</feature>
<organism evidence="2">
    <name type="scientific">Tanacetum cinerariifolium</name>
    <name type="common">Dalmatian daisy</name>
    <name type="synonym">Chrysanthemum cinerariifolium</name>
    <dbReference type="NCBI Taxonomy" id="118510"/>
    <lineage>
        <taxon>Eukaryota</taxon>
        <taxon>Viridiplantae</taxon>
        <taxon>Streptophyta</taxon>
        <taxon>Embryophyta</taxon>
        <taxon>Tracheophyta</taxon>
        <taxon>Spermatophyta</taxon>
        <taxon>Magnoliopsida</taxon>
        <taxon>eudicotyledons</taxon>
        <taxon>Gunneridae</taxon>
        <taxon>Pentapetalae</taxon>
        <taxon>asterids</taxon>
        <taxon>campanulids</taxon>
        <taxon>Asterales</taxon>
        <taxon>Asteraceae</taxon>
        <taxon>Asteroideae</taxon>
        <taxon>Anthemideae</taxon>
        <taxon>Anthemidinae</taxon>
        <taxon>Tanacetum</taxon>
    </lineage>
</organism>
<dbReference type="InterPro" id="IPR052972">
    <property type="entry name" value="Sacsin_chaperone_reg"/>
</dbReference>
<keyword evidence="1" id="KW-1133">Transmembrane helix</keyword>
<keyword evidence="1" id="KW-0472">Membrane</keyword>
<keyword evidence="1" id="KW-0812">Transmembrane</keyword>
<dbReference type="PANTHER" id="PTHR15600">
    <property type="entry name" value="SACSIN"/>
    <property type="match status" value="1"/>
</dbReference>
<dbReference type="GO" id="GO:0030544">
    <property type="term" value="F:Hsp70 protein binding"/>
    <property type="evidence" value="ECO:0007669"/>
    <property type="project" value="TreeGrafter"/>
</dbReference>